<evidence type="ECO:0000256" key="6">
    <source>
        <dbReference type="SAM" id="MobiDB-lite"/>
    </source>
</evidence>
<feature type="transmembrane region" description="Helical" evidence="7">
    <location>
        <begin position="350"/>
        <end position="372"/>
    </location>
</feature>
<keyword evidence="5 7" id="KW-0472">Membrane</keyword>
<gene>
    <name evidence="8" type="ORF">NAEGRDRAFT_50875</name>
</gene>
<comment type="subcellular location">
    <subcellularLocation>
        <location evidence="1">Membrane</location>
        <topology evidence="1">Multi-pass membrane protein</topology>
    </subcellularLocation>
</comment>
<evidence type="ECO:0000256" key="3">
    <source>
        <dbReference type="ARBA" id="ARBA00022692"/>
    </source>
</evidence>
<dbReference type="GO" id="GO:0016020">
    <property type="term" value="C:membrane"/>
    <property type="evidence" value="ECO:0007669"/>
    <property type="project" value="UniProtKB-SubCell"/>
</dbReference>
<evidence type="ECO:0000256" key="4">
    <source>
        <dbReference type="ARBA" id="ARBA00022989"/>
    </source>
</evidence>
<dbReference type="Proteomes" id="UP000006671">
    <property type="component" value="Unassembled WGS sequence"/>
</dbReference>
<evidence type="ECO:0000313" key="8">
    <source>
        <dbReference type="EMBL" id="EFC41898.1"/>
    </source>
</evidence>
<dbReference type="KEGG" id="ngr:NAEGRDRAFT_50875"/>
<feature type="region of interest" description="Disordered" evidence="6">
    <location>
        <begin position="563"/>
        <end position="604"/>
    </location>
</feature>
<feature type="transmembrane region" description="Helical" evidence="7">
    <location>
        <begin position="20"/>
        <end position="45"/>
    </location>
</feature>
<keyword evidence="4 7" id="KW-1133">Transmembrane helix</keyword>
<dbReference type="OMA" id="IYNQCIH"/>
<dbReference type="AlphaFoldDB" id="D2VMX3"/>
<accession>D2VMX3</accession>
<dbReference type="PANTHER" id="PTHR21355">
    <property type="entry name" value="G-PROTEIN COUPLED RECEPTOR-ASSOCIATED PROTEIN LMBRD2"/>
    <property type="match status" value="1"/>
</dbReference>
<evidence type="ECO:0000256" key="1">
    <source>
        <dbReference type="ARBA" id="ARBA00004141"/>
    </source>
</evidence>
<dbReference type="InterPro" id="IPR006876">
    <property type="entry name" value="LMBR1-like_membr_prot"/>
</dbReference>
<comment type="similarity">
    <text evidence="2">Belongs to the LIMR family.</text>
</comment>
<dbReference type="eggNOG" id="KOG2296">
    <property type="taxonomic scope" value="Eukaryota"/>
</dbReference>
<dbReference type="RefSeq" id="XP_002674642.1">
    <property type="nucleotide sequence ID" value="XM_002674596.1"/>
</dbReference>
<keyword evidence="3 7" id="KW-0812">Transmembrane</keyword>
<dbReference type="InParanoid" id="D2VMX3"/>
<dbReference type="EMBL" id="GG738883">
    <property type="protein sequence ID" value="EFC41898.1"/>
    <property type="molecule type" value="Genomic_DNA"/>
</dbReference>
<feature type="compositionally biased region" description="Basic and acidic residues" evidence="6">
    <location>
        <begin position="571"/>
        <end position="594"/>
    </location>
</feature>
<sequence>MKPDPALVTMWRVIYWTLQVLSWILLPIFQSYLYTGEFLAIFRWLRAILDNLITYSIMLLVGGLGLGGFCIYIAISNANDPANAQIISLDLIAGLGLSLSNIYGLVLLVGFIGYGIIAVPRYLWETSNDERQLQLYEFTTPTIVEELEELENELLDYLGVCKILERKVDSTHKQFKNVERIMMTVEEVIRDHPQLNKAIRRSTSRDVDDGLLPKNIEDLSRSDCVKIHRLLQKAIREFSSKQYQWKHLQKKAFILQDVIHSKENSSDMKVASPFRSPRPKVVQTIIEKPEWIYVKYLRSLLLKLLALAFVPFGLIIMWCEFTPLFKNIYATKRLSLSILELIIMSMRDRFAIQIVALLILGLILVTLLFAMYRVRILYLFQMVPHHTDSYTLFYTALLLCRAIPTMCFNFLQMVGVDPDDGVAYFAIYGALRVDGLRIFGLLGGFIVDYFPLLIIVVAFITMFKLIERCGTLCNIQRFSYTGSNMSDETILEGREILHRARAKKLRQLQNVSAEKISSSFDKLEENDLRSAVNISLDENEDFETRIEIDDNIKLVEVNEDNYDYDDFSEPQETKSSHKSRLDRVYEKHGRERPNPNDYSKNTSFTDTIKNKLKSAKKNFDSVL</sequence>
<reference evidence="8 9" key="1">
    <citation type="journal article" date="2010" name="Cell">
        <title>The genome of Naegleria gruberi illuminates early eukaryotic versatility.</title>
        <authorList>
            <person name="Fritz-Laylin L.K."/>
            <person name="Prochnik S.E."/>
            <person name="Ginger M.L."/>
            <person name="Dacks J.B."/>
            <person name="Carpenter M.L."/>
            <person name="Field M.C."/>
            <person name="Kuo A."/>
            <person name="Paredez A."/>
            <person name="Chapman J."/>
            <person name="Pham J."/>
            <person name="Shu S."/>
            <person name="Neupane R."/>
            <person name="Cipriano M."/>
            <person name="Mancuso J."/>
            <person name="Tu H."/>
            <person name="Salamov A."/>
            <person name="Lindquist E."/>
            <person name="Shapiro H."/>
            <person name="Lucas S."/>
            <person name="Grigoriev I.V."/>
            <person name="Cande W.Z."/>
            <person name="Fulton C."/>
            <person name="Rokhsar D.S."/>
            <person name="Dawson S.C."/>
        </authorList>
    </citation>
    <scope>NUCLEOTIDE SEQUENCE [LARGE SCALE GENOMIC DNA]</scope>
    <source>
        <strain evidence="8 9">NEG-M</strain>
    </source>
</reference>
<dbReference type="OrthoDB" id="203099at2759"/>
<feature type="transmembrane region" description="Helical" evidence="7">
    <location>
        <begin position="392"/>
        <end position="411"/>
    </location>
</feature>
<feature type="transmembrane region" description="Helical" evidence="7">
    <location>
        <begin position="438"/>
        <end position="460"/>
    </location>
</feature>
<feature type="transmembrane region" description="Helical" evidence="7">
    <location>
        <begin position="52"/>
        <end position="75"/>
    </location>
</feature>
<evidence type="ECO:0000313" key="9">
    <source>
        <dbReference type="Proteomes" id="UP000006671"/>
    </source>
</evidence>
<keyword evidence="9" id="KW-1185">Reference proteome</keyword>
<name>D2VMX3_NAEGR</name>
<dbReference type="Pfam" id="PF04791">
    <property type="entry name" value="LMBR1"/>
    <property type="match status" value="1"/>
</dbReference>
<evidence type="ECO:0000256" key="5">
    <source>
        <dbReference type="ARBA" id="ARBA00023136"/>
    </source>
</evidence>
<feature type="transmembrane region" description="Helical" evidence="7">
    <location>
        <begin position="102"/>
        <end position="124"/>
    </location>
</feature>
<proteinExistence type="inferred from homology"/>
<feature type="transmembrane region" description="Helical" evidence="7">
    <location>
        <begin position="300"/>
        <end position="318"/>
    </location>
</feature>
<evidence type="ECO:0000256" key="2">
    <source>
        <dbReference type="ARBA" id="ARBA00010487"/>
    </source>
</evidence>
<dbReference type="InterPro" id="IPR051584">
    <property type="entry name" value="GPCR-associated_LMBR1"/>
</dbReference>
<dbReference type="GeneID" id="8851499"/>
<evidence type="ECO:0000256" key="7">
    <source>
        <dbReference type="SAM" id="Phobius"/>
    </source>
</evidence>
<dbReference type="VEuPathDB" id="AmoebaDB:NAEGRDRAFT_50875"/>
<protein>
    <submittedName>
        <fullName evidence="8">Predicted protein</fullName>
    </submittedName>
</protein>
<dbReference type="PANTHER" id="PTHR21355:SF0">
    <property type="entry name" value="G-PROTEIN COUPLED RECEPTOR-ASSOCIATED PROTEIN LMBRD2"/>
    <property type="match status" value="1"/>
</dbReference>
<organism evidence="9">
    <name type="scientific">Naegleria gruberi</name>
    <name type="common">Amoeba</name>
    <dbReference type="NCBI Taxonomy" id="5762"/>
    <lineage>
        <taxon>Eukaryota</taxon>
        <taxon>Discoba</taxon>
        <taxon>Heterolobosea</taxon>
        <taxon>Tetramitia</taxon>
        <taxon>Eutetramitia</taxon>
        <taxon>Vahlkampfiidae</taxon>
        <taxon>Naegleria</taxon>
    </lineage>
</organism>